<dbReference type="SMART" id="SM00857">
    <property type="entry name" value="Resolvase"/>
    <property type="match status" value="1"/>
</dbReference>
<dbReference type="RefSeq" id="WP_208341417.1">
    <property type="nucleotide sequence ID" value="NZ_CAWQFN010000879.1"/>
</dbReference>
<sequence length="196" mass="22307">MADYAKQLGISYQTAWRHFKAGKIPYPTRQLESGTVIVDYDPKTNKQAVNKAAIYARVSSAENKDNLDRQAERLTLYAAARGYQVQHIVKEVGSGFFENRKKLENLLKQNDYQVLIVENKDRLSFLGTHYIDILLSRCGVTLEVVNMTENGIDELMNDFVGIINFVTTRLYGQREAKEKTKKIIATLQGKGDNQEL</sequence>
<dbReference type="GO" id="GO:0003677">
    <property type="term" value="F:DNA binding"/>
    <property type="evidence" value="ECO:0007669"/>
    <property type="project" value="InterPro"/>
</dbReference>
<organism evidence="2 3">
    <name type="scientific">Aetokthonos hydrillicola Thurmond2011</name>
    <dbReference type="NCBI Taxonomy" id="2712845"/>
    <lineage>
        <taxon>Bacteria</taxon>
        <taxon>Bacillati</taxon>
        <taxon>Cyanobacteriota</taxon>
        <taxon>Cyanophyceae</taxon>
        <taxon>Nostocales</taxon>
        <taxon>Hapalosiphonaceae</taxon>
        <taxon>Aetokthonos</taxon>
    </lineage>
</organism>
<dbReference type="EMBL" id="JAALHA020000015">
    <property type="protein sequence ID" value="MDR9898055.1"/>
    <property type="molecule type" value="Genomic_DNA"/>
</dbReference>
<accession>A0AAP5MAE7</accession>
<dbReference type="Gene3D" id="1.10.287.2170">
    <property type="match status" value="1"/>
</dbReference>
<proteinExistence type="predicted"/>
<dbReference type="InterPro" id="IPR036162">
    <property type="entry name" value="Resolvase-like_N_sf"/>
</dbReference>
<dbReference type="PROSITE" id="PS51736">
    <property type="entry name" value="RECOMBINASES_3"/>
    <property type="match status" value="1"/>
</dbReference>
<dbReference type="Proteomes" id="UP000667802">
    <property type="component" value="Unassembled WGS sequence"/>
</dbReference>
<feature type="domain" description="Resolvase/invertase-type recombinase catalytic" evidence="1">
    <location>
        <begin position="51"/>
        <end position="191"/>
    </location>
</feature>
<dbReference type="InterPro" id="IPR048046">
    <property type="entry name" value="Transpos_IS607"/>
</dbReference>
<comment type="caution">
    <text evidence="2">The sequence shown here is derived from an EMBL/GenBank/DDBJ whole genome shotgun (WGS) entry which is preliminary data.</text>
</comment>
<dbReference type="PANTHER" id="PTHR36172">
    <property type="match status" value="1"/>
</dbReference>
<dbReference type="InterPro" id="IPR006119">
    <property type="entry name" value="Resolv_N"/>
</dbReference>
<evidence type="ECO:0000313" key="3">
    <source>
        <dbReference type="Proteomes" id="UP000667802"/>
    </source>
</evidence>
<keyword evidence="3" id="KW-1185">Reference proteome</keyword>
<dbReference type="AlphaFoldDB" id="A0AAP5MAE7"/>
<dbReference type="PANTHER" id="PTHR36172:SF1">
    <property type="entry name" value="RESOLVASE-RELATED"/>
    <property type="match status" value="1"/>
</dbReference>
<gene>
    <name evidence="2" type="ORF">G7B40_026350</name>
</gene>
<dbReference type="GO" id="GO:0000150">
    <property type="term" value="F:DNA strand exchange activity"/>
    <property type="evidence" value="ECO:0007669"/>
    <property type="project" value="InterPro"/>
</dbReference>
<evidence type="ECO:0000259" key="1">
    <source>
        <dbReference type="PROSITE" id="PS51736"/>
    </source>
</evidence>
<dbReference type="Pfam" id="PF00239">
    <property type="entry name" value="Resolvase"/>
    <property type="match status" value="1"/>
</dbReference>
<dbReference type="NCBIfam" id="NF033518">
    <property type="entry name" value="transpos_IS607"/>
    <property type="match status" value="1"/>
</dbReference>
<dbReference type="SUPFAM" id="SSF53041">
    <property type="entry name" value="Resolvase-like"/>
    <property type="match status" value="1"/>
</dbReference>
<name>A0AAP5MAE7_9CYAN</name>
<reference evidence="3" key="1">
    <citation type="journal article" date="2021" name="Science">
        <title>Hunting the eagle killer: A cyanobacterial neurotoxin causes vacuolar myelinopathy.</title>
        <authorList>
            <person name="Breinlinger S."/>
            <person name="Phillips T.J."/>
            <person name="Haram B.N."/>
            <person name="Mares J."/>
            <person name="Martinez Yerena J.A."/>
            <person name="Hrouzek P."/>
            <person name="Sobotka R."/>
            <person name="Henderson W.M."/>
            <person name="Schmieder P."/>
            <person name="Williams S.M."/>
            <person name="Lauderdale J.D."/>
            <person name="Wilde H.D."/>
            <person name="Gerrin W."/>
            <person name="Kust A."/>
            <person name="Washington J.W."/>
            <person name="Wagner C."/>
            <person name="Geier B."/>
            <person name="Liebeke M."/>
            <person name="Enke H."/>
            <person name="Niedermeyer T.H.J."/>
            <person name="Wilde S.B."/>
        </authorList>
    </citation>
    <scope>NUCLEOTIDE SEQUENCE [LARGE SCALE GENOMIC DNA]</scope>
    <source>
        <strain evidence="3">Thurmond2011</strain>
    </source>
</reference>
<dbReference type="InterPro" id="IPR051491">
    <property type="entry name" value="Recombinase/Transposase-rel"/>
</dbReference>
<evidence type="ECO:0000313" key="2">
    <source>
        <dbReference type="EMBL" id="MDR9898055.1"/>
    </source>
</evidence>
<dbReference type="Gene3D" id="3.40.50.1390">
    <property type="entry name" value="Resolvase, N-terminal catalytic domain"/>
    <property type="match status" value="1"/>
</dbReference>
<protein>
    <submittedName>
        <fullName evidence="2">IS607 family transposase</fullName>
    </submittedName>
</protein>